<feature type="domain" description="Zasp-like motif" evidence="2">
    <location>
        <begin position="119"/>
        <end position="144"/>
    </location>
</feature>
<feature type="compositionally biased region" description="Low complexity" evidence="1">
    <location>
        <begin position="179"/>
        <end position="189"/>
    </location>
</feature>
<dbReference type="OrthoDB" id="298939at2759"/>
<keyword evidence="4" id="KW-1185">Reference proteome</keyword>
<reference evidence="3" key="1">
    <citation type="submission" date="2022-01" db="EMBL/GenBank/DDBJ databases">
        <authorList>
            <person name="King R."/>
        </authorList>
    </citation>
    <scope>NUCLEOTIDE SEQUENCE</scope>
</reference>
<dbReference type="AlphaFoldDB" id="A0A9P0IQ12"/>
<proteinExistence type="predicted"/>
<dbReference type="Pfam" id="PF15936">
    <property type="entry name" value="DUF4749"/>
    <property type="match status" value="1"/>
</dbReference>
<feature type="region of interest" description="Disordered" evidence="1">
    <location>
        <begin position="179"/>
        <end position="205"/>
    </location>
</feature>
<evidence type="ECO:0000259" key="2">
    <source>
        <dbReference type="SMART" id="SM00735"/>
    </source>
</evidence>
<name>A0A9P0IQ12_9DIPT</name>
<dbReference type="InterPro" id="IPR031847">
    <property type="entry name" value="PDLI1-4/Zasp-like_mid"/>
</dbReference>
<evidence type="ECO:0000313" key="3">
    <source>
        <dbReference type="EMBL" id="CAH1713697.1"/>
    </source>
</evidence>
<dbReference type="EMBL" id="OU895877">
    <property type="protein sequence ID" value="CAH1713697.1"/>
    <property type="molecule type" value="Genomic_DNA"/>
</dbReference>
<accession>A0A9P0IQ12</accession>
<gene>
    <name evidence="3" type="ORF">CHIRRI_LOCUS3104</name>
</gene>
<evidence type="ECO:0000313" key="4">
    <source>
        <dbReference type="Proteomes" id="UP001153620"/>
    </source>
</evidence>
<reference evidence="3" key="2">
    <citation type="submission" date="2022-10" db="EMBL/GenBank/DDBJ databases">
        <authorList>
            <consortium name="ENA_rothamsted_submissions"/>
            <consortium name="culmorum"/>
            <person name="King R."/>
        </authorList>
    </citation>
    <scope>NUCLEOTIDE SEQUENCE</scope>
</reference>
<evidence type="ECO:0000256" key="1">
    <source>
        <dbReference type="SAM" id="MobiDB-lite"/>
    </source>
</evidence>
<dbReference type="InterPro" id="IPR006643">
    <property type="entry name" value="Zasp-like_motif"/>
</dbReference>
<dbReference type="Proteomes" id="UP001153620">
    <property type="component" value="Chromosome 1"/>
</dbReference>
<protein>
    <recommendedName>
        <fullName evidence="2">Zasp-like motif domain-containing protein</fullName>
    </recommendedName>
</protein>
<dbReference type="SMART" id="SM00735">
    <property type="entry name" value="ZM"/>
    <property type="match status" value="1"/>
</dbReference>
<sequence>MTSVYPSQSTPSFLKKYTKSVYNRVQYNAHHDAHHQNMDEAAIDLQPYRSTPLVLPGAKVYQNKNLPTESYLRHHPNPQMRANLSQDYAYVDNAMKQKVADSVLQRVVGPEEATVNGQKVVHKQFNSPIGLYSDSNIENTIKSTMSPLSPIAPASTGSSSVPVFIDMSFLEQKKKILEQQQDMQRQKQQTKYTGYSPFPQFNRPN</sequence>
<organism evidence="3 4">
    <name type="scientific">Chironomus riparius</name>
    <dbReference type="NCBI Taxonomy" id="315576"/>
    <lineage>
        <taxon>Eukaryota</taxon>
        <taxon>Metazoa</taxon>
        <taxon>Ecdysozoa</taxon>
        <taxon>Arthropoda</taxon>
        <taxon>Hexapoda</taxon>
        <taxon>Insecta</taxon>
        <taxon>Pterygota</taxon>
        <taxon>Neoptera</taxon>
        <taxon>Endopterygota</taxon>
        <taxon>Diptera</taxon>
        <taxon>Nematocera</taxon>
        <taxon>Chironomoidea</taxon>
        <taxon>Chironomidae</taxon>
        <taxon>Chironominae</taxon>
        <taxon>Chironomus</taxon>
    </lineage>
</organism>